<protein>
    <submittedName>
        <fullName evidence="2">Putative secreted protein</fullName>
    </submittedName>
</protein>
<sequence length="67" mass="7645">MPVCHIGFLFLSFSVSSLPFLCLPQFDFPFAPYPRSIPPCPGSRKTISRFLLFRFHCKQSTTETSNT</sequence>
<proteinExistence type="predicted"/>
<keyword evidence="1" id="KW-0732">Signal</keyword>
<dbReference type="AlphaFoldDB" id="A0A2M4DLH6"/>
<feature type="signal peptide" evidence="1">
    <location>
        <begin position="1"/>
        <end position="19"/>
    </location>
</feature>
<accession>A0A2M4DLH6</accession>
<feature type="chain" id="PRO_5014882688" evidence="1">
    <location>
        <begin position="20"/>
        <end position="67"/>
    </location>
</feature>
<name>A0A2M4DLH6_ANODA</name>
<evidence type="ECO:0000256" key="1">
    <source>
        <dbReference type="SAM" id="SignalP"/>
    </source>
</evidence>
<evidence type="ECO:0000313" key="2">
    <source>
        <dbReference type="EMBL" id="MBW78413.1"/>
    </source>
</evidence>
<dbReference type="EMBL" id="GGFL01014235">
    <property type="protein sequence ID" value="MBW78413.1"/>
    <property type="molecule type" value="Transcribed_RNA"/>
</dbReference>
<reference evidence="2" key="1">
    <citation type="submission" date="2018-01" db="EMBL/GenBank/DDBJ databases">
        <title>An insight into the sialome of Amazonian anophelines.</title>
        <authorList>
            <person name="Ribeiro J.M."/>
            <person name="Scarpassa V."/>
            <person name="Calvo E."/>
        </authorList>
    </citation>
    <scope>NUCLEOTIDE SEQUENCE</scope>
</reference>
<organism evidence="2">
    <name type="scientific">Anopheles darlingi</name>
    <name type="common">Mosquito</name>
    <dbReference type="NCBI Taxonomy" id="43151"/>
    <lineage>
        <taxon>Eukaryota</taxon>
        <taxon>Metazoa</taxon>
        <taxon>Ecdysozoa</taxon>
        <taxon>Arthropoda</taxon>
        <taxon>Hexapoda</taxon>
        <taxon>Insecta</taxon>
        <taxon>Pterygota</taxon>
        <taxon>Neoptera</taxon>
        <taxon>Endopterygota</taxon>
        <taxon>Diptera</taxon>
        <taxon>Nematocera</taxon>
        <taxon>Culicoidea</taxon>
        <taxon>Culicidae</taxon>
        <taxon>Anophelinae</taxon>
        <taxon>Anopheles</taxon>
    </lineage>
</organism>